<evidence type="ECO:0000313" key="3">
    <source>
        <dbReference type="RefSeq" id="XP_018331118.1"/>
    </source>
</evidence>
<accession>A0A1W4XF88</accession>
<feature type="region of interest" description="Disordered" evidence="1">
    <location>
        <begin position="484"/>
        <end position="513"/>
    </location>
</feature>
<dbReference type="FunCoup" id="A0A1W4XF88">
    <property type="interactions" value="1489"/>
</dbReference>
<dbReference type="STRING" id="224129.A0A1W4XF88"/>
<dbReference type="InterPro" id="IPR011043">
    <property type="entry name" value="Gal_Oxase/kelch_b-propeller"/>
</dbReference>
<evidence type="ECO:0000256" key="1">
    <source>
        <dbReference type="SAM" id="MobiDB-lite"/>
    </source>
</evidence>
<reference evidence="3" key="1">
    <citation type="submission" date="2025-08" db="UniProtKB">
        <authorList>
            <consortium name="RefSeq"/>
        </authorList>
    </citation>
    <scope>IDENTIFICATION</scope>
    <source>
        <tissue evidence="3">Entire body</tissue>
    </source>
</reference>
<dbReference type="PANTHER" id="PTHR46063:SF1">
    <property type="entry name" value="KELCH DOMAIN-CONTAINING PROTEIN 4"/>
    <property type="match status" value="1"/>
</dbReference>
<gene>
    <name evidence="3" type="primary">LOC108741031</name>
</gene>
<dbReference type="SUPFAM" id="SSF50965">
    <property type="entry name" value="Galactose oxidase, central domain"/>
    <property type="match status" value="1"/>
</dbReference>
<feature type="region of interest" description="Disordered" evidence="1">
    <location>
        <begin position="1"/>
        <end position="22"/>
    </location>
</feature>
<dbReference type="RefSeq" id="XP_018331118.1">
    <property type="nucleotide sequence ID" value="XM_018475616.1"/>
</dbReference>
<organism evidence="2 3">
    <name type="scientific">Agrilus planipennis</name>
    <name type="common">Emerald ash borer</name>
    <name type="synonym">Agrilus marcopoli</name>
    <dbReference type="NCBI Taxonomy" id="224129"/>
    <lineage>
        <taxon>Eukaryota</taxon>
        <taxon>Metazoa</taxon>
        <taxon>Ecdysozoa</taxon>
        <taxon>Arthropoda</taxon>
        <taxon>Hexapoda</taxon>
        <taxon>Insecta</taxon>
        <taxon>Pterygota</taxon>
        <taxon>Neoptera</taxon>
        <taxon>Endopterygota</taxon>
        <taxon>Coleoptera</taxon>
        <taxon>Polyphaga</taxon>
        <taxon>Elateriformia</taxon>
        <taxon>Buprestoidea</taxon>
        <taxon>Buprestidae</taxon>
        <taxon>Agrilinae</taxon>
        <taxon>Agrilus</taxon>
    </lineage>
</organism>
<dbReference type="Pfam" id="PF13415">
    <property type="entry name" value="Beta-prop_FBX42"/>
    <property type="match status" value="1"/>
</dbReference>
<dbReference type="Proteomes" id="UP000192223">
    <property type="component" value="Unplaced"/>
</dbReference>
<proteinExistence type="predicted"/>
<sequence length="513" mass="58382">MGKKDKNKKKGRGTEKTASKTEKKINIKQKKALMAIGEDDIEKILLEIEYEEQKRTTVTEIKVDFPTRRCNFTFVPHPDKDELVLFGGEFYNGKKTQVYNDLFFYNTNQNSWSLLQCPSGPSPRCGHQMAVSSANNGQLWLFGGEFTSPTQSQFYHYNDLWVYHISKRKWEKIAAVNGPSARSGHRMVYFRKQLIVFGGFNDNLRNYKYFNDVHVFNTENYKWQKIEPAGTPPDARSGCCMVALPDGKILIYGGYRKERIKKDVDKGHIFTDAFLLAPFGNDASGLKWKWVQTKIGGICVSARCGMPITAASGGVAYTFGGVYDVEDEENLTSSFFDDLYCMDLGKLRWHTVQIMDKEKKKCRRNKNADDMDKEITKSMDTNIPKFQTVSDDGVFTVTVGPSENLSKTNSSTFSTYENLNLFWPTPRMNAGLAIKYSVLYVFGGIYEDGNRQLTLNDFYALDLKKMNQWKIIAKDNQFHEWLESASASSTSSSGSTDNESSTDEDEETPMETE</sequence>
<dbReference type="KEGG" id="apln:108741031"/>
<dbReference type="SUPFAM" id="SSF117281">
    <property type="entry name" value="Kelch motif"/>
    <property type="match status" value="1"/>
</dbReference>
<keyword evidence="2" id="KW-1185">Reference proteome</keyword>
<dbReference type="InterPro" id="IPR015915">
    <property type="entry name" value="Kelch-typ_b-propeller"/>
</dbReference>
<dbReference type="InterPro" id="IPR052588">
    <property type="entry name" value="Kelch_domain_protein"/>
</dbReference>
<dbReference type="Gene3D" id="2.120.10.80">
    <property type="entry name" value="Kelch-type beta propeller"/>
    <property type="match status" value="2"/>
</dbReference>
<dbReference type="AlphaFoldDB" id="A0A1W4XF88"/>
<name>A0A1W4XF88_AGRPL</name>
<dbReference type="OrthoDB" id="4447at2759"/>
<feature type="compositionally biased region" description="Basic and acidic residues" evidence="1">
    <location>
        <begin position="12"/>
        <end position="22"/>
    </location>
</feature>
<dbReference type="GeneID" id="108741031"/>
<protein>
    <submittedName>
        <fullName evidence="3">Kelch domain-containing protein 4</fullName>
    </submittedName>
</protein>
<evidence type="ECO:0000313" key="2">
    <source>
        <dbReference type="Proteomes" id="UP000192223"/>
    </source>
</evidence>
<feature type="compositionally biased region" description="Low complexity" evidence="1">
    <location>
        <begin position="484"/>
        <end position="499"/>
    </location>
</feature>
<dbReference type="InParanoid" id="A0A1W4XF88"/>
<dbReference type="PANTHER" id="PTHR46063">
    <property type="entry name" value="KELCH DOMAIN-CONTAINING PROTEIN"/>
    <property type="match status" value="1"/>
</dbReference>
<feature type="compositionally biased region" description="Acidic residues" evidence="1">
    <location>
        <begin position="500"/>
        <end position="513"/>
    </location>
</feature>
<feature type="compositionally biased region" description="Basic residues" evidence="1">
    <location>
        <begin position="1"/>
        <end position="11"/>
    </location>
</feature>